<dbReference type="RefSeq" id="WP_095419225.1">
    <property type="nucleotide sequence ID" value="NZ_CP022989.1"/>
</dbReference>
<dbReference type="GO" id="GO:0044550">
    <property type="term" value="P:secondary metabolite biosynthetic process"/>
    <property type="evidence" value="ECO:0007669"/>
    <property type="project" value="TreeGrafter"/>
</dbReference>
<dbReference type="KEGG" id="parb:CJU94_14230"/>
<dbReference type="Gene3D" id="3.30.300.30">
    <property type="match status" value="1"/>
</dbReference>
<keyword evidence="3" id="KW-0436">Ligase</keyword>
<gene>
    <name evidence="3" type="ORF">CJU94_14230</name>
</gene>
<keyword evidence="4" id="KW-1185">Reference proteome</keyword>
<dbReference type="InterPro" id="IPR042099">
    <property type="entry name" value="ANL_N_sf"/>
</dbReference>
<dbReference type="GO" id="GO:0016874">
    <property type="term" value="F:ligase activity"/>
    <property type="evidence" value="ECO:0007669"/>
    <property type="project" value="UniProtKB-KW"/>
</dbReference>
<evidence type="ECO:0000313" key="3">
    <source>
        <dbReference type="EMBL" id="ASV99208.1"/>
    </source>
</evidence>
<dbReference type="Pfam" id="PF13193">
    <property type="entry name" value="AMP-binding_C"/>
    <property type="match status" value="1"/>
</dbReference>
<dbReference type="GO" id="GO:0031177">
    <property type="term" value="F:phosphopantetheine binding"/>
    <property type="evidence" value="ECO:0007669"/>
    <property type="project" value="TreeGrafter"/>
</dbReference>
<dbReference type="EMBL" id="CP022989">
    <property type="protein sequence ID" value="ASV99208.1"/>
    <property type="molecule type" value="Genomic_DNA"/>
</dbReference>
<feature type="domain" description="AMP-binding enzyme C-terminal" evidence="2">
    <location>
        <begin position="450"/>
        <end position="524"/>
    </location>
</feature>
<name>A0A248VJP4_9BURK</name>
<reference evidence="3 4" key="1">
    <citation type="submission" date="2017-08" db="EMBL/GenBank/DDBJ databases">
        <title>Identification and genetic characteristics of simultaneous BTEX- and naphthalene-degrading Paraburkholderia sp. BN5 isolated from petroleum-contaminated soil.</title>
        <authorList>
            <person name="Lee Y."/>
            <person name="Jeon C.O."/>
        </authorList>
    </citation>
    <scope>NUCLEOTIDE SEQUENCE [LARGE SCALE GENOMIC DNA]</scope>
    <source>
        <strain evidence="3 4">BN5</strain>
    </source>
</reference>
<dbReference type="PANTHER" id="PTHR45527">
    <property type="entry name" value="NONRIBOSOMAL PEPTIDE SYNTHETASE"/>
    <property type="match status" value="1"/>
</dbReference>
<proteinExistence type="predicted"/>
<dbReference type="InterPro" id="IPR000873">
    <property type="entry name" value="AMP-dep_synth/lig_dom"/>
</dbReference>
<dbReference type="GO" id="GO:0005737">
    <property type="term" value="C:cytoplasm"/>
    <property type="evidence" value="ECO:0007669"/>
    <property type="project" value="TreeGrafter"/>
</dbReference>
<dbReference type="InterPro" id="IPR010071">
    <property type="entry name" value="AA_adenyl_dom"/>
</dbReference>
<dbReference type="Gene3D" id="3.40.50.12780">
    <property type="entry name" value="N-terminal domain of ligase-like"/>
    <property type="match status" value="1"/>
</dbReference>
<accession>A0A248VJP4</accession>
<feature type="domain" description="AMP-dependent synthetase/ligase" evidence="1">
    <location>
        <begin position="6"/>
        <end position="391"/>
    </location>
</feature>
<dbReference type="Proteomes" id="UP000215158">
    <property type="component" value="Chromosome 1"/>
</dbReference>
<sequence length="541" mass="57428">MLDSFFFDTAARDPDGPALWVDERAYSYGEVASRACGIATALSSVLPAGRARRCLLFAHRSVAAYAGLLGILKAGCAYVPLNPNMPAARIAAVIGKSGAPVMLVDRRCAALLDEVVSRLDESPKIFLLDDAGIEVKKLSPGSGNALPGCEAWASGGLRRLPDEPGETGAANPRAPHDQAYILFTSGSTGAPKGVPISHENACAYVAGQLGLIGSLPGARYVQLCELSFDPSVHDMFVCWANGACLYVPKTVEPIYNAAFIKEHAITHWSSVPSVAAFMQQFRKLQPDEFPSLRVTLFGGEPLPRLLVQAWQRAAPNSRVLNMYGPTEATVACAAFEVTAKFLAGPGHAVMPLGRALPGMALLIVDAALEPVAPGECGELLIGGPQVAAGYLSADDPGNRRFISKRYPGCSPSRWYRSADAAREVAGHGIVFQGRLDTQIKIRGNRIELEEVEHVVRSSSQAALCAVIAWPVDESGHAAGLIAFVTHAQGGAARILHACRQRLPAYAVPQRVVMLDTLPLNVNGKVDRRALAEHCVTGGMLS</sequence>
<evidence type="ECO:0000259" key="2">
    <source>
        <dbReference type="Pfam" id="PF13193"/>
    </source>
</evidence>
<protein>
    <submittedName>
        <fullName evidence="3">D-alanine--poly(Phosphoribitol) ligase</fullName>
    </submittedName>
</protein>
<dbReference type="AlphaFoldDB" id="A0A248VJP4"/>
<dbReference type="SUPFAM" id="SSF56801">
    <property type="entry name" value="Acetyl-CoA synthetase-like"/>
    <property type="match status" value="1"/>
</dbReference>
<dbReference type="InterPro" id="IPR020845">
    <property type="entry name" value="AMP-binding_CS"/>
</dbReference>
<dbReference type="PANTHER" id="PTHR45527:SF1">
    <property type="entry name" value="FATTY ACID SYNTHASE"/>
    <property type="match status" value="1"/>
</dbReference>
<dbReference type="OrthoDB" id="6297021at2"/>
<evidence type="ECO:0000259" key="1">
    <source>
        <dbReference type="Pfam" id="PF00501"/>
    </source>
</evidence>
<evidence type="ECO:0000313" key="4">
    <source>
        <dbReference type="Proteomes" id="UP000215158"/>
    </source>
</evidence>
<dbReference type="InterPro" id="IPR045851">
    <property type="entry name" value="AMP-bd_C_sf"/>
</dbReference>
<dbReference type="InterPro" id="IPR025110">
    <property type="entry name" value="AMP-bd_C"/>
</dbReference>
<dbReference type="Pfam" id="PF00501">
    <property type="entry name" value="AMP-binding"/>
    <property type="match status" value="1"/>
</dbReference>
<organism evidence="3 4">
    <name type="scientific">Paraburkholderia aromaticivorans</name>
    <dbReference type="NCBI Taxonomy" id="2026199"/>
    <lineage>
        <taxon>Bacteria</taxon>
        <taxon>Pseudomonadati</taxon>
        <taxon>Pseudomonadota</taxon>
        <taxon>Betaproteobacteria</taxon>
        <taxon>Burkholderiales</taxon>
        <taxon>Burkholderiaceae</taxon>
        <taxon>Paraburkholderia</taxon>
    </lineage>
</organism>
<dbReference type="NCBIfam" id="TIGR01733">
    <property type="entry name" value="AA-adenyl-dom"/>
    <property type="match status" value="1"/>
</dbReference>
<dbReference type="GO" id="GO:0043041">
    <property type="term" value="P:amino acid activation for nonribosomal peptide biosynthetic process"/>
    <property type="evidence" value="ECO:0007669"/>
    <property type="project" value="TreeGrafter"/>
</dbReference>
<dbReference type="PROSITE" id="PS00455">
    <property type="entry name" value="AMP_BINDING"/>
    <property type="match status" value="1"/>
</dbReference>